<comment type="cofactor">
    <cofactor evidence="1 4">
        <name>pyridoxal 5'-phosphate</name>
        <dbReference type="ChEBI" id="CHEBI:597326"/>
    </cofactor>
</comment>
<evidence type="ECO:0000256" key="2">
    <source>
        <dbReference type="ARBA" id="ARBA00009077"/>
    </source>
</evidence>
<evidence type="ECO:0000256" key="1">
    <source>
        <dbReference type="ARBA" id="ARBA00001933"/>
    </source>
</evidence>
<sequence length="406" mass="43820">MTDYNTNWHLDTQLIHEDRSARSRYQTGTPTVQPIHASTTYIHESCEALDQAFSGKTPDGDAAFVYARQGNPNAQTLEDALARAERGVGAITFGSGMAAINAALITAGLTSGTKILASKDLYGPSIGLLQAHYIPNGVEVVLKDLCVPEVGAIIREEQPDVVYLETISNPLVKIADLDAISAAAQEVGAITVIDSTFATPYLIRPLEHGFDLVVHSTTKYISGHGDSTGGAVISSKNSLMGNLRTNANLLGAMLSPFEAHLTMRGLRTLALRMERHCSNANQAAAFLNEHPAVECVHFPSLASHPQHALAEHLIGQGRYGGLLSFELKEQSQEAVYRFMNRLQLCLPATSLGDVFSLVSYPPMSSHRTLSDKERRNLGINPGCIRLSVGIEHIDDILSDLDQALRG</sequence>
<keyword evidence="3 4" id="KW-0663">Pyridoxal phosphate</keyword>
<dbReference type="Gene3D" id="3.40.640.10">
    <property type="entry name" value="Type I PLP-dependent aspartate aminotransferase-like (Major domain)"/>
    <property type="match status" value="1"/>
</dbReference>
<evidence type="ECO:0000256" key="4">
    <source>
        <dbReference type="RuleBase" id="RU362118"/>
    </source>
</evidence>
<dbReference type="Gene3D" id="3.90.1150.10">
    <property type="entry name" value="Aspartate Aminotransferase, domain 1"/>
    <property type="match status" value="1"/>
</dbReference>
<dbReference type="PROSITE" id="PS00868">
    <property type="entry name" value="CYS_MET_METAB_PP"/>
    <property type="match status" value="1"/>
</dbReference>
<evidence type="ECO:0000313" key="5">
    <source>
        <dbReference type="EMBL" id="GHO52097.1"/>
    </source>
</evidence>
<keyword evidence="6" id="KW-1185">Reference proteome</keyword>
<dbReference type="Proteomes" id="UP000654345">
    <property type="component" value="Unassembled WGS sequence"/>
</dbReference>
<reference evidence="5 6" key="1">
    <citation type="journal article" date="2021" name="Int. J. Syst. Evol. Microbiol.">
        <title>Reticulibacter mediterranei gen. nov., sp. nov., within the new family Reticulibacteraceae fam. nov., and Ktedonospora formicarum gen. nov., sp. nov., Ktedonobacter robiniae sp. nov., Dictyobacter formicarum sp. nov. and Dictyobacter arantiisoli sp. nov., belonging to the class Ktedonobacteria.</title>
        <authorList>
            <person name="Yabe S."/>
            <person name="Zheng Y."/>
            <person name="Wang C.M."/>
            <person name="Sakai Y."/>
            <person name="Abe K."/>
            <person name="Yokota A."/>
            <person name="Donadio S."/>
            <person name="Cavaletti L."/>
            <person name="Monciardini P."/>
        </authorList>
    </citation>
    <scope>NUCLEOTIDE SEQUENCE [LARGE SCALE GENOMIC DNA]</scope>
    <source>
        <strain evidence="5 6">SOSP1-30</strain>
    </source>
</reference>
<dbReference type="EMBL" id="BNJG01000001">
    <property type="protein sequence ID" value="GHO52097.1"/>
    <property type="molecule type" value="Genomic_DNA"/>
</dbReference>
<dbReference type="PANTHER" id="PTHR11808">
    <property type="entry name" value="TRANS-SULFURATION ENZYME FAMILY MEMBER"/>
    <property type="match status" value="1"/>
</dbReference>
<organism evidence="5 6">
    <name type="scientific">Ktedonobacter robiniae</name>
    <dbReference type="NCBI Taxonomy" id="2778365"/>
    <lineage>
        <taxon>Bacteria</taxon>
        <taxon>Bacillati</taxon>
        <taxon>Chloroflexota</taxon>
        <taxon>Ktedonobacteria</taxon>
        <taxon>Ktedonobacterales</taxon>
        <taxon>Ktedonobacteraceae</taxon>
        <taxon>Ktedonobacter</taxon>
    </lineage>
</organism>
<proteinExistence type="inferred from homology"/>
<comment type="similarity">
    <text evidence="2 4">Belongs to the trans-sulfuration enzymes family.</text>
</comment>
<dbReference type="PIRSF" id="PIRSF001434">
    <property type="entry name" value="CGS"/>
    <property type="match status" value="1"/>
</dbReference>
<dbReference type="InterPro" id="IPR054542">
    <property type="entry name" value="Cys_met_metab_PP"/>
</dbReference>
<evidence type="ECO:0000313" key="6">
    <source>
        <dbReference type="Proteomes" id="UP000654345"/>
    </source>
</evidence>
<dbReference type="InterPro" id="IPR015424">
    <property type="entry name" value="PyrdxlP-dep_Trfase"/>
</dbReference>
<dbReference type="RefSeq" id="WP_201369041.1">
    <property type="nucleotide sequence ID" value="NZ_BNJG01000001.1"/>
</dbReference>
<dbReference type="SUPFAM" id="SSF53383">
    <property type="entry name" value="PLP-dependent transferases"/>
    <property type="match status" value="1"/>
</dbReference>
<comment type="caution">
    <text evidence="5">The sequence shown here is derived from an EMBL/GenBank/DDBJ whole genome shotgun (WGS) entry which is preliminary data.</text>
</comment>
<dbReference type="CDD" id="cd00614">
    <property type="entry name" value="CGS_like"/>
    <property type="match status" value="1"/>
</dbReference>
<protein>
    <submittedName>
        <fullName evidence="5">Cystathionine gamma-synthase</fullName>
    </submittedName>
</protein>
<dbReference type="InterPro" id="IPR015421">
    <property type="entry name" value="PyrdxlP-dep_Trfase_major"/>
</dbReference>
<dbReference type="Pfam" id="PF01053">
    <property type="entry name" value="Cys_Met_Meta_PP"/>
    <property type="match status" value="1"/>
</dbReference>
<gene>
    <name evidence="5" type="ORF">KSB_05720</name>
</gene>
<evidence type="ECO:0000256" key="3">
    <source>
        <dbReference type="ARBA" id="ARBA00022898"/>
    </source>
</evidence>
<dbReference type="InterPro" id="IPR015422">
    <property type="entry name" value="PyrdxlP-dep_Trfase_small"/>
</dbReference>
<dbReference type="InterPro" id="IPR000277">
    <property type="entry name" value="Cys/Met-Metab_PyrdxlP-dep_enz"/>
</dbReference>
<accession>A0ABQ3UHC4</accession>
<name>A0ABQ3UHC4_9CHLR</name>